<organism evidence="2">
    <name type="scientific">marine sediment metagenome</name>
    <dbReference type="NCBI Taxonomy" id="412755"/>
    <lineage>
        <taxon>unclassified sequences</taxon>
        <taxon>metagenomes</taxon>
        <taxon>ecological metagenomes</taxon>
    </lineage>
</organism>
<feature type="domain" description="Methyltransferase type 11" evidence="1">
    <location>
        <begin position="12"/>
        <end position="60"/>
    </location>
</feature>
<sequence length="162" mass="18617">ISRNFNKSNIIPIESDALNIPLEDNSIDFVFCSSLIEHVTDQNRLISEINRVLVPDGICYLSTIPWYCPLAGHQFKPFHLLGEKLAIKLSKIFYGVEAENFKTAFGDWGLYPITIREIKKLARMNKLKILDLTSRWLPVNIAKIPYLNEIFAGHVEFLLQKI</sequence>
<dbReference type="SUPFAM" id="SSF53335">
    <property type="entry name" value="S-adenosyl-L-methionine-dependent methyltransferases"/>
    <property type="match status" value="1"/>
</dbReference>
<dbReference type="AlphaFoldDB" id="X1JJ13"/>
<accession>X1JJ13</accession>
<comment type="caution">
    <text evidence="2">The sequence shown here is derived from an EMBL/GenBank/DDBJ whole genome shotgun (WGS) entry which is preliminary data.</text>
</comment>
<reference evidence="2" key="1">
    <citation type="journal article" date="2014" name="Front. Microbiol.">
        <title>High frequency of phylogenetically diverse reductive dehalogenase-homologous genes in deep subseafloor sedimentary metagenomes.</title>
        <authorList>
            <person name="Kawai M."/>
            <person name="Futagami T."/>
            <person name="Toyoda A."/>
            <person name="Takaki Y."/>
            <person name="Nishi S."/>
            <person name="Hori S."/>
            <person name="Arai W."/>
            <person name="Tsubouchi T."/>
            <person name="Morono Y."/>
            <person name="Uchiyama I."/>
            <person name="Ito T."/>
            <person name="Fujiyama A."/>
            <person name="Inagaki F."/>
            <person name="Takami H."/>
        </authorList>
    </citation>
    <scope>NUCLEOTIDE SEQUENCE</scope>
    <source>
        <strain evidence="2">Expedition CK06-06</strain>
    </source>
</reference>
<dbReference type="GO" id="GO:0008757">
    <property type="term" value="F:S-adenosylmethionine-dependent methyltransferase activity"/>
    <property type="evidence" value="ECO:0007669"/>
    <property type="project" value="InterPro"/>
</dbReference>
<evidence type="ECO:0000259" key="1">
    <source>
        <dbReference type="Pfam" id="PF08241"/>
    </source>
</evidence>
<dbReference type="EMBL" id="BARU01035516">
    <property type="protein sequence ID" value="GAH81455.1"/>
    <property type="molecule type" value="Genomic_DNA"/>
</dbReference>
<feature type="non-terminal residue" evidence="2">
    <location>
        <position position="1"/>
    </location>
</feature>
<evidence type="ECO:0000313" key="2">
    <source>
        <dbReference type="EMBL" id="GAH81455.1"/>
    </source>
</evidence>
<protein>
    <recommendedName>
        <fullName evidence="1">Methyltransferase type 11 domain-containing protein</fullName>
    </recommendedName>
</protein>
<gene>
    <name evidence="2" type="ORF">S03H2_55583</name>
</gene>
<dbReference type="CDD" id="cd02440">
    <property type="entry name" value="AdoMet_MTases"/>
    <property type="match status" value="1"/>
</dbReference>
<name>X1JJ13_9ZZZZ</name>
<dbReference type="Gene3D" id="3.40.50.150">
    <property type="entry name" value="Vaccinia Virus protein VP39"/>
    <property type="match status" value="1"/>
</dbReference>
<dbReference type="InterPro" id="IPR029063">
    <property type="entry name" value="SAM-dependent_MTases_sf"/>
</dbReference>
<dbReference type="Pfam" id="PF08241">
    <property type="entry name" value="Methyltransf_11"/>
    <property type="match status" value="1"/>
</dbReference>
<proteinExistence type="predicted"/>
<dbReference type="InterPro" id="IPR013216">
    <property type="entry name" value="Methyltransf_11"/>
</dbReference>